<sequence>MALPEDAESLLLNEGFFLAEDTALGHDISKMERRRFPHYSEYGLEFRSQCVLNQHVCPVITTFFDGQTCVLAHWLRYKAYPGHILCFRKGGPKAGRRRLVIQLLAKGSKVAY</sequence>
<evidence type="ECO:0000313" key="2">
    <source>
        <dbReference type="Proteomes" id="UP000317257"/>
    </source>
</evidence>
<dbReference type="AlphaFoldDB" id="A0A5C6G341"/>
<dbReference type="Proteomes" id="UP000317257">
    <property type="component" value="Unassembled WGS sequence"/>
</dbReference>
<comment type="caution">
    <text evidence="1">The sequence shown here is derived from an EMBL/GenBank/DDBJ whole genome shotgun (WGS) entry which is preliminary data.</text>
</comment>
<gene>
    <name evidence="1" type="ORF">ED733_000085</name>
</gene>
<protein>
    <submittedName>
        <fullName evidence="1">Uncharacterized protein</fullName>
    </submittedName>
</protein>
<organism evidence="1 2">
    <name type="scientific">Metarhizium rileyi (strain RCEF 4871)</name>
    <name type="common">Nomuraea rileyi</name>
    <dbReference type="NCBI Taxonomy" id="1649241"/>
    <lineage>
        <taxon>Eukaryota</taxon>
        <taxon>Fungi</taxon>
        <taxon>Dikarya</taxon>
        <taxon>Ascomycota</taxon>
        <taxon>Pezizomycotina</taxon>
        <taxon>Sordariomycetes</taxon>
        <taxon>Hypocreomycetidae</taxon>
        <taxon>Hypocreales</taxon>
        <taxon>Clavicipitaceae</taxon>
        <taxon>Metarhizium</taxon>
    </lineage>
</organism>
<accession>A0A5C6G341</accession>
<evidence type="ECO:0000313" key="1">
    <source>
        <dbReference type="EMBL" id="TWU70393.1"/>
    </source>
</evidence>
<proteinExistence type="predicted"/>
<reference evidence="2" key="1">
    <citation type="submission" date="2018-12" db="EMBL/GenBank/DDBJ databases">
        <title>The complete genome of Metarhizium rileyi, a key fungal pathogen of Lepidoptera.</title>
        <authorList>
            <person name="Binneck E."/>
            <person name="Lastra C.C.L."/>
            <person name="Sosa-Gomez D.R."/>
        </authorList>
    </citation>
    <scope>NUCLEOTIDE SEQUENCE [LARGE SCALE GENOMIC DNA]</scope>
    <source>
        <strain evidence="2">Cep018-CH2</strain>
    </source>
</reference>
<name>A0A5C6G341_METRR</name>
<dbReference type="EMBL" id="SBHS01000117">
    <property type="protein sequence ID" value="TWU70393.1"/>
    <property type="molecule type" value="Genomic_DNA"/>
</dbReference>